<keyword evidence="3" id="KW-1185">Reference proteome</keyword>
<sequence length="290" mass="32392">MAVGKEEKRRSSVVNNGYLSDDSSFYGDSPTKRQLNDRAASFSPTHHFTTTTMSPTALTILHSSIAPAPEVTLHNPYAGVQCARQHDEAIDEFLARLPAAMTRQSDSAPWIYIVNPFQPAQSVRESEEETQRWADFVRRGIELLNDLRTFKVQLEGVWGKVRLYAEERERVVKQLQGVAVECKCTSGKWMLFVDPAEVNFVWSEVARYTAKGELGHAAKVAPDGGDARPRLICVYTEDYTDIADVTGVAKKMKDIGLIGRGQTIYYKCGKCLLITRLKILSLNRSGADED</sequence>
<comment type="similarity">
    <text evidence="1">Belongs to the UPF0696 family.</text>
</comment>
<organism evidence="2 3">
    <name type="scientific">Calycina marina</name>
    <dbReference type="NCBI Taxonomy" id="1763456"/>
    <lineage>
        <taxon>Eukaryota</taxon>
        <taxon>Fungi</taxon>
        <taxon>Dikarya</taxon>
        <taxon>Ascomycota</taxon>
        <taxon>Pezizomycotina</taxon>
        <taxon>Leotiomycetes</taxon>
        <taxon>Helotiales</taxon>
        <taxon>Pezizellaceae</taxon>
        <taxon>Calycina</taxon>
    </lineage>
</organism>
<evidence type="ECO:0000256" key="1">
    <source>
        <dbReference type="ARBA" id="ARBA00010568"/>
    </source>
</evidence>
<dbReference type="InterPro" id="IPR023398">
    <property type="entry name" value="TIF_eIF4e-like"/>
</dbReference>
<comment type="caution">
    <text evidence="2">The sequence shown here is derived from an EMBL/GenBank/DDBJ whole genome shotgun (WGS) entry which is preliminary data.</text>
</comment>
<evidence type="ECO:0008006" key="4">
    <source>
        <dbReference type="Google" id="ProtNLM"/>
    </source>
</evidence>
<dbReference type="InterPro" id="IPR015034">
    <property type="entry name" value="Bles03"/>
</dbReference>
<dbReference type="OrthoDB" id="10067381at2759"/>
<dbReference type="Proteomes" id="UP000887226">
    <property type="component" value="Unassembled WGS sequence"/>
</dbReference>
<evidence type="ECO:0000313" key="3">
    <source>
        <dbReference type="Proteomes" id="UP000887226"/>
    </source>
</evidence>
<dbReference type="AlphaFoldDB" id="A0A9P8CG95"/>
<evidence type="ECO:0000313" key="2">
    <source>
        <dbReference type="EMBL" id="KAG9245999.1"/>
    </source>
</evidence>
<dbReference type="Gene3D" id="3.30.760.10">
    <property type="entry name" value="RNA Cap, Translation Initiation Factor Eif4e"/>
    <property type="match status" value="1"/>
</dbReference>
<accession>A0A9P8CG95</accession>
<proteinExistence type="inferred from homology"/>
<dbReference type="SUPFAM" id="SSF55418">
    <property type="entry name" value="eIF4e-like"/>
    <property type="match status" value="1"/>
</dbReference>
<name>A0A9P8CG95_9HELO</name>
<gene>
    <name evidence="2" type="ORF">BJ878DRAFT_417939</name>
</gene>
<protein>
    <recommendedName>
        <fullName evidence="4">DUF1917-domain-containing protein</fullName>
    </recommendedName>
</protein>
<dbReference type="PANTHER" id="PTHR31977">
    <property type="entry name" value="UPF0696 PROTEIN C11ORF68"/>
    <property type="match status" value="1"/>
</dbReference>
<reference evidence="2" key="1">
    <citation type="journal article" date="2021" name="IMA Fungus">
        <title>Genomic characterization of three marine fungi, including Emericellopsis atlantica sp. nov. with signatures of a generalist lifestyle and marine biomass degradation.</title>
        <authorList>
            <person name="Hagestad O.C."/>
            <person name="Hou L."/>
            <person name="Andersen J.H."/>
            <person name="Hansen E.H."/>
            <person name="Altermark B."/>
            <person name="Li C."/>
            <person name="Kuhnert E."/>
            <person name="Cox R.J."/>
            <person name="Crous P.W."/>
            <person name="Spatafora J.W."/>
            <person name="Lail K."/>
            <person name="Amirebrahimi M."/>
            <person name="Lipzen A."/>
            <person name="Pangilinan J."/>
            <person name="Andreopoulos W."/>
            <person name="Hayes R.D."/>
            <person name="Ng V."/>
            <person name="Grigoriev I.V."/>
            <person name="Jackson S.A."/>
            <person name="Sutton T.D.S."/>
            <person name="Dobson A.D.W."/>
            <person name="Rama T."/>
        </authorList>
    </citation>
    <scope>NUCLEOTIDE SEQUENCE</scope>
    <source>
        <strain evidence="2">TRa3180A</strain>
    </source>
</reference>
<dbReference type="Pfam" id="PF08939">
    <property type="entry name" value="Bles03"/>
    <property type="match status" value="1"/>
</dbReference>
<dbReference type="PANTHER" id="PTHR31977:SF1">
    <property type="entry name" value="UPF0696 PROTEIN C11ORF68"/>
    <property type="match status" value="1"/>
</dbReference>
<dbReference type="EMBL" id="MU253821">
    <property type="protein sequence ID" value="KAG9245999.1"/>
    <property type="molecule type" value="Genomic_DNA"/>
</dbReference>